<evidence type="ECO:0000313" key="7">
    <source>
        <dbReference type="Proteomes" id="UP000425960"/>
    </source>
</evidence>
<dbReference type="SUPFAM" id="SSF50129">
    <property type="entry name" value="GroES-like"/>
    <property type="match status" value="1"/>
</dbReference>
<evidence type="ECO:0000313" key="6">
    <source>
        <dbReference type="EMBL" id="BBO82820.1"/>
    </source>
</evidence>
<dbReference type="GO" id="GO:0008270">
    <property type="term" value="F:zinc ion binding"/>
    <property type="evidence" value="ECO:0007669"/>
    <property type="project" value="InterPro"/>
</dbReference>
<dbReference type="KEGG" id="dov:DSCO28_33860"/>
<dbReference type="Pfam" id="PF08240">
    <property type="entry name" value="ADH_N"/>
    <property type="match status" value="1"/>
</dbReference>
<dbReference type="Gene3D" id="3.90.180.10">
    <property type="entry name" value="Medium-chain alcohol dehydrogenases, catalytic domain"/>
    <property type="match status" value="1"/>
</dbReference>
<evidence type="ECO:0000259" key="5">
    <source>
        <dbReference type="SMART" id="SM00829"/>
    </source>
</evidence>
<sequence length="343" mass="36449">MKAAVVYGKNDIRIEDYPTPTAGEGEMVVRTRVSGICATDIKTLLGQGLPKELPTILGHEVVGEIAEIGAGVSGYAIGDRVAVYPIAVCGRCEYCRKGRHNLCDHEFGLAHGIEGGFAEYVRLPKQIIDIGGVVKIPDDLPFEKAVLAEPLSCVYASLKACRVAAGDHVVILGAGPMGLMHLKMAKWHGATVIVVDILDSRLKVAAAMGADHCINPSTTDHAAAIGKITDGKGAAVVIASLGIPKVVEANLKLTRKGGTFNVFGGPPAGEAISVDPRWLHYMEITLTGTFACSPDDFKKCLTLIETGEIRVDDLVSDTFTLDNFLDAVERAKAQEMIRGIVTF</sequence>
<dbReference type="InterPro" id="IPR050129">
    <property type="entry name" value="Zn_alcohol_dh"/>
</dbReference>
<feature type="domain" description="Enoyl reductase (ER)" evidence="5">
    <location>
        <begin position="8"/>
        <end position="341"/>
    </location>
</feature>
<protein>
    <submittedName>
        <fullName evidence="6">Alcohol dehydrogenase</fullName>
    </submittedName>
</protein>
<evidence type="ECO:0000256" key="1">
    <source>
        <dbReference type="ARBA" id="ARBA00022723"/>
    </source>
</evidence>
<dbReference type="InterPro" id="IPR013149">
    <property type="entry name" value="ADH-like_C"/>
</dbReference>
<dbReference type="RefSeq" id="WP_155323178.1">
    <property type="nucleotide sequence ID" value="NZ_AP021876.1"/>
</dbReference>
<dbReference type="CDD" id="cd08235">
    <property type="entry name" value="iditol_2_DH_like"/>
    <property type="match status" value="1"/>
</dbReference>
<evidence type="ECO:0000256" key="4">
    <source>
        <dbReference type="RuleBase" id="RU361277"/>
    </source>
</evidence>
<keyword evidence="2 4" id="KW-0862">Zinc</keyword>
<dbReference type="InterPro" id="IPR011032">
    <property type="entry name" value="GroES-like_sf"/>
</dbReference>
<dbReference type="AlphaFoldDB" id="A0A5K7ZR62"/>
<dbReference type="SMART" id="SM00829">
    <property type="entry name" value="PKS_ER"/>
    <property type="match status" value="1"/>
</dbReference>
<keyword evidence="3" id="KW-0560">Oxidoreductase</keyword>
<proteinExistence type="inferred from homology"/>
<dbReference type="InterPro" id="IPR013154">
    <property type="entry name" value="ADH-like_N"/>
</dbReference>
<evidence type="ECO:0000256" key="3">
    <source>
        <dbReference type="ARBA" id="ARBA00023002"/>
    </source>
</evidence>
<dbReference type="Proteomes" id="UP000425960">
    <property type="component" value="Chromosome"/>
</dbReference>
<dbReference type="EMBL" id="AP021876">
    <property type="protein sequence ID" value="BBO82820.1"/>
    <property type="molecule type" value="Genomic_DNA"/>
</dbReference>
<dbReference type="PANTHER" id="PTHR43401:SF2">
    <property type="entry name" value="L-THREONINE 3-DEHYDROGENASE"/>
    <property type="match status" value="1"/>
</dbReference>
<dbReference type="PANTHER" id="PTHR43401">
    <property type="entry name" value="L-THREONINE 3-DEHYDROGENASE"/>
    <property type="match status" value="1"/>
</dbReference>
<keyword evidence="1 4" id="KW-0479">Metal-binding</keyword>
<dbReference type="InterPro" id="IPR002328">
    <property type="entry name" value="ADH_Zn_CS"/>
</dbReference>
<comment type="cofactor">
    <cofactor evidence="4">
        <name>Zn(2+)</name>
        <dbReference type="ChEBI" id="CHEBI:29105"/>
    </cofactor>
</comment>
<evidence type="ECO:0000256" key="2">
    <source>
        <dbReference type="ARBA" id="ARBA00022833"/>
    </source>
</evidence>
<dbReference type="InterPro" id="IPR036291">
    <property type="entry name" value="NAD(P)-bd_dom_sf"/>
</dbReference>
<dbReference type="InterPro" id="IPR020843">
    <property type="entry name" value="ER"/>
</dbReference>
<accession>A0A5K7ZR62</accession>
<dbReference type="Pfam" id="PF00107">
    <property type="entry name" value="ADH_zinc_N"/>
    <property type="match status" value="1"/>
</dbReference>
<gene>
    <name evidence="6" type="ORF">DSCO28_33860</name>
</gene>
<name>A0A5K7ZR62_9BACT</name>
<comment type="similarity">
    <text evidence="4">Belongs to the zinc-containing alcohol dehydrogenase family.</text>
</comment>
<dbReference type="GO" id="GO:0016616">
    <property type="term" value="F:oxidoreductase activity, acting on the CH-OH group of donors, NAD or NADP as acceptor"/>
    <property type="evidence" value="ECO:0007669"/>
    <property type="project" value="UniProtKB-ARBA"/>
</dbReference>
<dbReference type="Gene3D" id="3.40.50.720">
    <property type="entry name" value="NAD(P)-binding Rossmann-like Domain"/>
    <property type="match status" value="1"/>
</dbReference>
<dbReference type="SUPFAM" id="SSF51735">
    <property type="entry name" value="NAD(P)-binding Rossmann-fold domains"/>
    <property type="match status" value="1"/>
</dbReference>
<reference evidence="6 7" key="1">
    <citation type="submission" date="2019-11" db="EMBL/GenBank/DDBJ databases">
        <title>Comparative genomics of hydrocarbon-degrading Desulfosarcina strains.</title>
        <authorList>
            <person name="Watanabe M."/>
            <person name="Kojima H."/>
            <person name="Fukui M."/>
        </authorList>
    </citation>
    <scope>NUCLEOTIDE SEQUENCE [LARGE SCALE GENOMIC DNA]</scope>
    <source>
        <strain evidence="6 7">28bB2T</strain>
    </source>
</reference>
<organism evidence="6 7">
    <name type="scientific">Desulfosarcina ovata subsp. sediminis</name>
    <dbReference type="NCBI Taxonomy" id="885957"/>
    <lineage>
        <taxon>Bacteria</taxon>
        <taxon>Pseudomonadati</taxon>
        <taxon>Thermodesulfobacteriota</taxon>
        <taxon>Desulfobacteria</taxon>
        <taxon>Desulfobacterales</taxon>
        <taxon>Desulfosarcinaceae</taxon>
        <taxon>Desulfosarcina</taxon>
    </lineage>
</organism>
<dbReference type="PROSITE" id="PS00059">
    <property type="entry name" value="ADH_ZINC"/>
    <property type="match status" value="1"/>
</dbReference>